<dbReference type="SUPFAM" id="SSF55874">
    <property type="entry name" value="ATPase domain of HSP90 chaperone/DNA topoisomerase II/histidine kinase"/>
    <property type="match status" value="1"/>
</dbReference>
<dbReference type="InterPro" id="IPR036890">
    <property type="entry name" value="HATPase_C_sf"/>
</dbReference>
<keyword evidence="9" id="KW-0472">Membrane</keyword>
<comment type="caution">
    <text evidence="12">The sequence shown here is derived from an EMBL/GenBank/DDBJ whole genome shotgun (WGS) entry which is preliminary data.</text>
</comment>
<keyword evidence="6" id="KW-0418">Kinase</keyword>
<evidence type="ECO:0000256" key="7">
    <source>
        <dbReference type="ARBA" id="ARBA00022840"/>
    </source>
</evidence>
<accession>A0A4Q2M467</accession>
<keyword evidence="13" id="KW-1185">Reference proteome</keyword>
<keyword evidence="8" id="KW-0902">Two-component regulatory system</keyword>
<dbReference type="Gene3D" id="3.30.565.10">
    <property type="entry name" value="Histidine kinase-like ATPase, C-terminal domain"/>
    <property type="match status" value="1"/>
</dbReference>
<feature type="transmembrane region" description="Helical" evidence="9">
    <location>
        <begin position="24"/>
        <end position="45"/>
    </location>
</feature>
<dbReference type="OrthoDB" id="227596at2"/>
<dbReference type="InterPro" id="IPR011712">
    <property type="entry name" value="Sig_transdc_His_kin_sub3_dim/P"/>
</dbReference>
<feature type="transmembrane region" description="Helical" evidence="9">
    <location>
        <begin position="108"/>
        <end position="125"/>
    </location>
</feature>
<dbReference type="GO" id="GO:0005524">
    <property type="term" value="F:ATP binding"/>
    <property type="evidence" value="ECO:0007669"/>
    <property type="project" value="UniProtKB-KW"/>
</dbReference>
<dbReference type="PANTHER" id="PTHR24421:SF10">
    <property type="entry name" value="NITRATE_NITRITE SENSOR PROTEIN NARQ"/>
    <property type="match status" value="1"/>
</dbReference>
<dbReference type="InterPro" id="IPR050482">
    <property type="entry name" value="Sensor_HK_TwoCompSys"/>
</dbReference>
<evidence type="ECO:0000313" key="13">
    <source>
        <dbReference type="Proteomes" id="UP000292686"/>
    </source>
</evidence>
<organism evidence="12 13">
    <name type="scientific">Agromyces atrinae</name>
    <dbReference type="NCBI Taxonomy" id="592376"/>
    <lineage>
        <taxon>Bacteria</taxon>
        <taxon>Bacillati</taxon>
        <taxon>Actinomycetota</taxon>
        <taxon>Actinomycetes</taxon>
        <taxon>Micrococcales</taxon>
        <taxon>Microbacteriaceae</taxon>
        <taxon>Agromyces</taxon>
    </lineage>
</organism>
<gene>
    <name evidence="12" type="ORF">ESP50_07220</name>
</gene>
<reference evidence="12 13" key="1">
    <citation type="submission" date="2019-01" db="EMBL/GenBank/DDBJ databases">
        <title>Agromyces.</title>
        <authorList>
            <person name="Li J."/>
        </authorList>
    </citation>
    <scope>NUCLEOTIDE SEQUENCE [LARGE SCALE GENOMIC DNA]</scope>
    <source>
        <strain evidence="12 13">DSM 23870</strain>
    </source>
</reference>
<protein>
    <recommendedName>
        <fullName evidence="2">histidine kinase</fullName>
        <ecNumber evidence="2">2.7.13.3</ecNumber>
    </recommendedName>
</protein>
<evidence type="ECO:0000256" key="9">
    <source>
        <dbReference type="SAM" id="Phobius"/>
    </source>
</evidence>
<evidence type="ECO:0000256" key="1">
    <source>
        <dbReference type="ARBA" id="ARBA00000085"/>
    </source>
</evidence>
<feature type="transmembrane region" description="Helical" evidence="9">
    <location>
        <begin position="158"/>
        <end position="180"/>
    </location>
</feature>
<dbReference type="PANTHER" id="PTHR24421">
    <property type="entry name" value="NITRATE/NITRITE SENSOR PROTEIN NARX-RELATED"/>
    <property type="match status" value="1"/>
</dbReference>
<dbReference type="CDD" id="cd16917">
    <property type="entry name" value="HATPase_UhpB-NarQ-NarX-like"/>
    <property type="match status" value="1"/>
</dbReference>
<name>A0A4Q2M467_9MICO</name>
<evidence type="ECO:0000256" key="4">
    <source>
        <dbReference type="ARBA" id="ARBA00022679"/>
    </source>
</evidence>
<evidence type="ECO:0000256" key="6">
    <source>
        <dbReference type="ARBA" id="ARBA00022777"/>
    </source>
</evidence>
<evidence type="ECO:0000256" key="5">
    <source>
        <dbReference type="ARBA" id="ARBA00022741"/>
    </source>
</evidence>
<dbReference type="Gene3D" id="1.20.5.1930">
    <property type="match status" value="1"/>
</dbReference>
<keyword evidence="4" id="KW-0808">Transferase</keyword>
<dbReference type="Pfam" id="PF02518">
    <property type="entry name" value="HATPase_c"/>
    <property type="match status" value="1"/>
</dbReference>
<keyword evidence="9" id="KW-1133">Transmembrane helix</keyword>
<evidence type="ECO:0000256" key="8">
    <source>
        <dbReference type="ARBA" id="ARBA00023012"/>
    </source>
</evidence>
<dbReference type="GO" id="GO:0000155">
    <property type="term" value="F:phosphorelay sensor kinase activity"/>
    <property type="evidence" value="ECO:0007669"/>
    <property type="project" value="InterPro"/>
</dbReference>
<feature type="domain" description="Signal transduction histidine kinase subgroup 3 dimerisation and phosphoacceptor" evidence="11">
    <location>
        <begin position="194"/>
        <end position="259"/>
    </location>
</feature>
<keyword evidence="5" id="KW-0547">Nucleotide-binding</keyword>
<feature type="transmembrane region" description="Helical" evidence="9">
    <location>
        <begin position="57"/>
        <end position="77"/>
    </location>
</feature>
<evidence type="ECO:0000259" key="10">
    <source>
        <dbReference type="Pfam" id="PF02518"/>
    </source>
</evidence>
<keyword evidence="3" id="KW-0597">Phosphoprotein</keyword>
<keyword evidence="7" id="KW-0067">ATP-binding</keyword>
<evidence type="ECO:0000256" key="3">
    <source>
        <dbReference type="ARBA" id="ARBA00022553"/>
    </source>
</evidence>
<dbReference type="AlphaFoldDB" id="A0A4Q2M467"/>
<evidence type="ECO:0000313" key="12">
    <source>
        <dbReference type="EMBL" id="RXZ86845.1"/>
    </source>
</evidence>
<keyword evidence="9" id="KW-0812">Transmembrane</keyword>
<dbReference type="Pfam" id="PF07730">
    <property type="entry name" value="HisKA_3"/>
    <property type="match status" value="1"/>
</dbReference>
<dbReference type="InterPro" id="IPR003594">
    <property type="entry name" value="HATPase_dom"/>
</dbReference>
<dbReference type="EMBL" id="SDPM01000003">
    <property type="protein sequence ID" value="RXZ86845.1"/>
    <property type="molecule type" value="Genomic_DNA"/>
</dbReference>
<dbReference type="EC" id="2.7.13.3" evidence="2"/>
<feature type="transmembrane region" description="Helical" evidence="9">
    <location>
        <begin position="132"/>
        <end position="152"/>
    </location>
</feature>
<feature type="domain" description="Histidine kinase/HSP90-like ATPase" evidence="10">
    <location>
        <begin position="307"/>
        <end position="395"/>
    </location>
</feature>
<proteinExistence type="predicted"/>
<sequence>MKCMPAANEHETSRHDSLADRRRIAATIAEFVALALLLVIDFEVGSRVLIAQPGTEFIAGALATAIVAIVVAVLVLARRRLPTRVTVTAVFAVSLAASVVSGLVGSPALSLTETAALAVITVFGVRESSVRGSVVIGACALVVALAAVLLRVGLDTTVILTALLLWACAIAGGVAGRYLLRRRESAMDAARREERMELARELHDVVAHQVTGIVVQAQAAIAVAHTDPSRVSEALSTIESVGTEALAGMRRMVGAIRDDADRGAPLTVRYDLGDIPSLIDRFDPGRERTTLRFDTAGVTLPPGTGESAYRVVREALTNVRRHAPEGVTRVTVRVIDSDLVLEIGNDGVRTRSGEPGARGFGLTGMAERVAALGGRMRAGADEPGSWNVWVALPLEVTR</sequence>
<feature type="transmembrane region" description="Helical" evidence="9">
    <location>
        <begin position="84"/>
        <end position="102"/>
    </location>
</feature>
<comment type="catalytic activity">
    <reaction evidence="1">
        <text>ATP + protein L-histidine = ADP + protein N-phospho-L-histidine.</text>
        <dbReference type="EC" id="2.7.13.3"/>
    </reaction>
</comment>
<dbReference type="Proteomes" id="UP000292686">
    <property type="component" value="Unassembled WGS sequence"/>
</dbReference>
<evidence type="ECO:0000259" key="11">
    <source>
        <dbReference type="Pfam" id="PF07730"/>
    </source>
</evidence>
<dbReference type="GO" id="GO:0046983">
    <property type="term" value="F:protein dimerization activity"/>
    <property type="evidence" value="ECO:0007669"/>
    <property type="project" value="InterPro"/>
</dbReference>
<dbReference type="GO" id="GO:0016020">
    <property type="term" value="C:membrane"/>
    <property type="evidence" value="ECO:0007669"/>
    <property type="project" value="InterPro"/>
</dbReference>
<evidence type="ECO:0000256" key="2">
    <source>
        <dbReference type="ARBA" id="ARBA00012438"/>
    </source>
</evidence>